<organism evidence="2 3">
    <name type="scientific">Armillaria borealis</name>
    <dbReference type="NCBI Taxonomy" id="47425"/>
    <lineage>
        <taxon>Eukaryota</taxon>
        <taxon>Fungi</taxon>
        <taxon>Dikarya</taxon>
        <taxon>Basidiomycota</taxon>
        <taxon>Agaricomycotina</taxon>
        <taxon>Agaricomycetes</taxon>
        <taxon>Agaricomycetidae</taxon>
        <taxon>Agaricales</taxon>
        <taxon>Marasmiineae</taxon>
        <taxon>Physalacriaceae</taxon>
        <taxon>Armillaria</taxon>
    </lineage>
</organism>
<dbReference type="GO" id="GO:0006355">
    <property type="term" value="P:regulation of DNA-templated transcription"/>
    <property type="evidence" value="ECO:0007669"/>
    <property type="project" value="InterPro"/>
</dbReference>
<dbReference type="PANTHER" id="PTHR13464">
    <property type="entry name" value="TRANSCRIPTIONAL REGULATOR PROTEIN HCNGP"/>
    <property type="match status" value="1"/>
</dbReference>
<feature type="compositionally biased region" description="Low complexity" evidence="1">
    <location>
        <begin position="216"/>
        <end position="229"/>
    </location>
</feature>
<evidence type="ECO:0000313" key="2">
    <source>
        <dbReference type="EMBL" id="KAK0439377.1"/>
    </source>
</evidence>
<keyword evidence="3" id="KW-1185">Reference proteome</keyword>
<feature type="region of interest" description="Disordered" evidence="1">
    <location>
        <begin position="1"/>
        <end position="104"/>
    </location>
</feature>
<sequence>MHGLVAYDYDSQSDSEDKNLSTARSNAHNKHDVSLKTNVNNSDPRKVVKSQIIIKRPAMQRKSHPRAHLSEDIIEPATTTAIPEPSSNASQEASSSQTTHDPENDLSLVRSILRPSPLAGLDDWGIPPEPTGPCDPAIETKLAQFHALKDDSSNPKHFNDSLMSNRSFRNPHLYAKLVEFVDVDERITNFPKDVWDPDDLDEEWFADRIAEKQKARSSQQSAAQSSSKRSQIDFTSSNKTKVKEPPRLPRYNPYGSYDQSSKKKSRWG</sequence>
<comment type="caution">
    <text evidence="2">The sequence shown here is derived from an EMBL/GenBank/DDBJ whole genome shotgun (WGS) entry which is preliminary data.</text>
</comment>
<dbReference type="Pfam" id="PF07818">
    <property type="entry name" value="HCNGP"/>
    <property type="match status" value="1"/>
</dbReference>
<dbReference type="PANTHER" id="PTHR13464:SF0">
    <property type="entry name" value="SAP30-BINDING PROTEIN"/>
    <property type="match status" value="1"/>
</dbReference>
<reference evidence="2" key="1">
    <citation type="submission" date="2023-06" db="EMBL/GenBank/DDBJ databases">
        <authorList>
            <consortium name="Lawrence Berkeley National Laboratory"/>
            <person name="Ahrendt S."/>
            <person name="Sahu N."/>
            <person name="Indic B."/>
            <person name="Wong-Bajracharya J."/>
            <person name="Merenyi Z."/>
            <person name="Ke H.-M."/>
            <person name="Monk M."/>
            <person name="Kocsube S."/>
            <person name="Drula E."/>
            <person name="Lipzen A."/>
            <person name="Balint B."/>
            <person name="Henrissat B."/>
            <person name="Andreopoulos B."/>
            <person name="Martin F.M."/>
            <person name="Harder C.B."/>
            <person name="Rigling D."/>
            <person name="Ford K.L."/>
            <person name="Foster G.D."/>
            <person name="Pangilinan J."/>
            <person name="Papanicolaou A."/>
            <person name="Barry K."/>
            <person name="LaButti K."/>
            <person name="Viragh M."/>
            <person name="Koriabine M."/>
            <person name="Yan M."/>
            <person name="Riley R."/>
            <person name="Champramary S."/>
            <person name="Plett K.L."/>
            <person name="Tsai I.J."/>
            <person name="Slot J."/>
            <person name="Sipos G."/>
            <person name="Plett J."/>
            <person name="Nagy L.G."/>
            <person name="Grigoriev I.V."/>
        </authorList>
    </citation>
    <scope>NUCLEOTIDE SEQUENCE</scope>
    <source>
        <strain evidence="2">FPL87.14</strain>
    </source>
</reference>
<dbReference type="InterPro" id="IPR012479">
    <property type="entry name" value="SAP30BP"/>
</dbReference>
<dbReference type="EMBL" id="JAUEPT010000038">
    <property type="protein sequence ID" value="KAK0439377.1"/>
    <property type="molecule type" value="Genomic_DNA"/>
</dbReference>
<proteinExistence type="predicted"/>
<protein>
    <submittedName>
        <fullName evidence="2">HCNGP-like protein-domain-containing protein</fullName>
    </submittedName>
</protein>
<dbReference type="Proteomes" id="UP001175226">
    <property type="component" value="Unassembled WGS sequence"/>
</dbReference>
<dbReference type="GO" id="GO:0005634">
    <property type="term" value="C:nucleus"/>
    <property type="evidence" value="ECO:0007669"/>
    <property type="project" value="TreeGrafter"/>
</dbReference>
<gene>
    <name evidence="2" type="ORF">EV421DRAFT_859078</name>
</gene>
<feature type="region of interest" description="Disordered" evidence="1">
    <location>
        <begin position="211"/>
        <end position="268"/>
    </location>
</feature>
<feature type="compositionally biased region" description="Low complexity" evidence="1">
    <location>
        <begin position="83"/>
        <end position="99"/>
    </location>
</feature>
<feature type="compositionally biased region" description="Basic residues" evidence="1">
    <location>
        <begin position="58"/>
        <end position="67"/>
    </location>
</feature>
<accession>A0AA39JC84</accession>
<evidence type="ECO:0000313" key="3">
    <source>
        <dbReference type="Proteomes" id="UP001175226"/>
    </source>
</evidence>
<name>A0AA39JC84_9AGAR</name>
<dbReference type="AlphaFoldDB" id="A0AA39JC84"/>
<evidence type="ECO:0000256" key="1">
    <source>
        <dbReference type="SAM" id="MobiDB-lite"/>
    </source>
</evidence>